<proteinExistence type="predicted"/>
<dbReference type="InterPro" id="IPR000595">
    <property type="entry name" value="cNMP-bd_dom"/>
</dbReference>
<dbReference type="Proteomes" id="UP000198748">
    <property type="component" value="Unassembled WGS sequence"/>
</dbReference>
<keyword evidence="2" id="KW-0808">Transferase</keyword>
<gene>
    <name evidence="2" type="ORF">SAMN04487996_12583</name>
</gene>
<reference evidence="3" key="1">
    <citation type="submission" date="2016-10" db="EMBL/GenBank/DDBJ databases">
        <authorList>
            <person name="Varghese N."/>
            <person name="Submissions S."/>
        </authorList>
    </citation>
    <scope>NUCLEOTIDE SEQUENCE [LARGE SCALE GENOMIC DNA]</scope>
    <source>
        <strain evidence="3">DSM 25329</strain>
    </source>
</reference>
<evidence type="ECO:0000259" key="1">
    <source>
        <dbReference type="Pfam" id="PF00027"/>
    </source>
</evidence>
<dbReference type="AlphaFoldDB" id="A0A1G7Y7X2"/>
<dbReference type="InterPro" id="IPR014710">
    <property type="entry name" value="RmlC-like_jellyroll"/>
</dbReference>
<keyword evidence="2" id="KW-0418">Kinase</keyword>
<dbReference type="Pfam" id="PF00027">
    <property type="entry name" value="cNMP_binding"/>
    <property type="match status" value="1"/>
</dbReference>
<keyword evidence="3" id="KW-1185">Reference proteome</keyword>
<dbReference type="GO" id="GO:0016301">
    <property type="term" value="F:kinase activity"/>
    <property type="evidence" value="ECO:0007669"/>
    <property type="project" value="UniProtKB-KW"/>
</dbReference>
<dbReference type="InterPro" id="IPR018490">
    <property type="entry name" value="cNMP-bd_dom_sf"/>
</dbReference>
<dbReference type="EMBL" id="FNAN01000025">
    <property type="protein sequence ID" value="SDG92565.1"/>
    <property type="molecule type" value="Genomic_DNA"/>
</dbReference>
<evidence type="ECO:0000313" key="2">
    <source>
        <dbReference type="EMBL" id="SDG92565.1"/>
    </source>
</evidence>
<organism evidence="2 3">
    <name type="scientific">Dyadobacter soli</name>
    <dbReference type="NCBI Taxonomy" id="659014"/>
    <lineage>
        <taxon>Bacteria</taxon>
        <taxon>Pseudomonadati</taxon>
        <taxon>Bacteroidota</taxon>
        <taxon>Cytophagia</taxon>
        <taxon>Cytophagales</taxon>
        <taxon>Spirosomataceae</taxon>
        <taxon>Dyadobacter</taxon>
    </lineage>
</organism>
<dbReference type="Gene3D" id="2.60.120.10">
    <property type="entry name" value="Jelly Rolls"/>
    <property type="match status" value="1"/>
</dbReference>
<evidence type="ECO:0000313" key="3">
    <source>
        <dbReference type="Proteomes" id="UP000198748"/>
    </source>
</evidence>
<feature type="domain" description="Cyclic nucleotide-binding" evidence="1">
    <location>
        <begin position="52"/>
        <end position="137"/>
    </location>
</feature>
<dbReference type="SUPFAM" id="SSF51206">
    <property type="entry name" value="cAMP-binding domain-like"/>
    <property type="match status" value="1"/>
</dbReference>
<accession>A0A1G7Y7X2</accession>
<name>A0A1G7Y7X2_9BACT</name>
<protein>
    <submittedName>
        <fullName evidence="2">cAMP-binding domain of CRP or a regulatory subunit of cAMP-dependent protein kinases</fullName>
    </submittedName>
</protein>
<dbReference type="STRING" id="659014.SAMN04487996_12583"/>
<sequence length="211" mass="24078">MGIRQEIAMLGHSQKTASAHCITFMDLILYLKQHMILSPEMEAQVQAAFKTEELPKGSRLLSPDNFSQKVFYVEKGATRTYYVKDGKDITHSFILEGSFFISIESAFFNSPSPYGAEVLEQSIIRTIPYQDLEKFIDDFQPLQKLSRLVMINAVKTFSDKLYSIQFQSAQERYNSMLEKFPDIMLRAPLGHIASYLGITQETLSRIRAGKV</sequence>